<sequence>MRPKDIAPMIFDLSKRRGCSVQKALNNNFWVSQVKTDGITSATHLTEFVNLWEKLSVVHLNPDVADSISWKLSNDGSYSASSAYKVQFLGLVDSNMQQLVWKIWAPPK</sequence>
<reference evidence="2" key="1">
    <citation type="journal article" date="2013" name="Nature">
        <title>Draft genome of the wheat A-genome progenitor Triticum urartu.</title>
        <authorList>
            <person name="Ling H.Q."/>
            <person name="Zhao S."/>
            <person name="Liu D."/>
            <person name="Wang J."/>
            <person name="Sun H."/>
            <person name="Zhang C."/>
            <person name="Fan H."/>
            <person name="Li D."/>
            <person name="Dong L."/>
            <person name="Tao Y."/>
            <person name="Gao C."/>
            <person name="Wu H."/>
            <person name="Li Y."/>
            <person name="Cui Y."/>
            <person name="Guo X."/>
            <person name="Zheng S."/>
            <person name="Wang B."/>
            <person name="Yu K."/>
            <person name="Liang Q."/>
            <person name="Yang W."/>
            <person name="Lou X."/>
            <person name="Chen J."/>
            <person name="Feng M."/>
            <person name="Jian J."/>
            <person name="Zhang X."/>
            <person name="Luo G."/>
            <person name="Jiang Y."/>
            <person name="Liu J."/>
            <person name="Wang Z."/>
            <person name="Sha Y."/>
            <person name="Zhang B."/>
            <person name="Wu H."/>
            <person name="Tang D."/>
            <person name="Shen Q."/>
            <person name="Xue P."/>
            <person name="Zou S."/>
            <person name="Wang X."/>
            <person name="Liu X."/>
            <person name="Wang F."/>
            <person name="Yang Y."/>
            <person name="An X."/>
            <person name="Dong Z."/>
            <person name="Zhang K."/>
            <person name="Zhang X."/>
            <person name="Luo M.C."/>
            <person name="Dvorak J."/>
            <person name="Tong Y."/>
            <person name="Wang J."/>
            <person name="Yang H."/>
            <person name="Li Z."/>
            <person name="Wang D."/>
            <person name="Zhang A."/>
            <person name="Wang J."/>
        </authorList>
    </citation>
    <scope>NUCLEOTIDE SEQUENCE</scope>
    <source>
        <strain evidence="2">cv. G1812</strain>
    </source>
</reference>
<reference evidence="1" key="2">
    <citation type="submission" date="2018-03" db="EMBL/GenBank/DDBJ databases">
        <title>The Triticum urartu genome reveals the dynamic nature of wheat genome evolution.</title>
        <authorList>
            <person name="Ling H."/>
            <person name="Ma B."/>
            <person name="Shi X."/>
            <person name="Liu H."/>
            <person name="Dong L."/>
            <person name="Sun H."/>
            <person name="Cao Y."/>
            <person name="Gao Q."/>
            <person name="Zheng S."/>
            <person name="Li Y."/>
            <person name="Yu Y."/>
            <person name="Du H."/>
            <person name="Qi M."/>
            <person name="Li Y."/>
            <person name="Yu H."/>
            <person name="Cui Y."/>
            <person name="Wang N."/>
            <person name="Chen C."/>
            <person name="Wu H."/>
            <person name="Zhao Y."/>
            <person name="Zhang J."/>
            <person name="Li Y."/>
            <person name="Zhou W."/>
            <person name="Zhang B."/>
            <person name="Hu W."/>
            <person name="Eijk M."/>
            <person name="Tang J."/>
            <person name="Witsenboer H."/>
            <person name="Zhao S."/>
            <person name="Li Z."/>
            <person name="Zhang A."/>
            <person name="Wang D."/>
            <person name="Liang C."/>
        </authorList>
    </citation>
    <scope>NUCLEOTIDE SEQUENCE [LARGE SCALE GENOMIC DNA]</scope>
    <source>
        <strain evidence="1">cv. G1812</strain>
    </source>
</reference>
<keyword evidence="2" id="KW-1185">Reference proteome</keyword>
<organism evidence="1 2">
    <name type="scientific">Triticum urartu</name>
    <name type="common">Red wild einkorn</name>
    <name type="synonym">Crithodium urartu</name>
    <dbReference type="NCBI Taxonomy" id="4572"/>
    <lineage>
        <taxon>Eukaryota</taxon>
        <taxon>Viridiplantae</taxon>
        <taxon>Streptophyta</taxon>
        <taxon>Embryophyta</taxon>
        <taxon>Tracheophyta</taxon>
        <taxon>Spermatophyta</taxon>
        <taxon>Magnoliopsida</taxon>
        <taxon>Liliopsida</taxon>
        <taxon>Poales</taxon>
        <taxon>Poaceae</taxon>
        <taxon>BOP clade</taxon>
        <taxon>Pooideae</taxon>
        <taxon>Triticodae</taxon>
        <taxon>Triticeae</taxon>
        <taxon>Triticinae</taxon>
        <taxon>Triticum</taxon>
    </lineage>
</organism>
<name>A0A8R7QTA5_TRIUA</name>
<protein>
    <submittedName>
        <fullName evidence="1">Uncharacterized protein</fullName>
    </submittedName>
</protein>
<proteinExistence type="predicted"/>
<evidence type="ECO:0000313" key="1">
    <source>
        <dbReference type="EnsemblPlants" id="TuG1812G0600002537.01.T01.cds260444"/>
    </source>
</evidence>
<reference evidence="1" key="3">
    <citation type="submission" date="2022-06" db="UniProtKB">
        <authorList>
            <consortium name="EnsemblPlants"/>
        </authorList>
    </citation>
    <scope>IDENTIFICATION</scope>
</reference>
<evidence type="ECO:0000313" key="2">
    <source>
        <dbReference type="Proteomes" id="UP000015106"/>
    </source>
</evidence>
<dbReference type="EnsemblPlants" id="TuG1812G0600002537.01.T01">
    <property type="protein sequence ID" value="TuG1812G0600002537.01.T01.cds260444"/>
    <property type="gene ID" value="TuG1812G0600002537.01"/>
</dbReference>
<accession>A0A8R7QTA5</accession>
<dbReference type="Proteomes" id="UP000015106">
    <property type="component" value="Chromosome 6"/>
</dbReference>
<dbReference type="AlphaFoldDB" id="A0A8R7QTA5"/>
<dbReference type="Gramene" id="TuG1812G0600002537.01.T01">
    <property type="protein sequence ID" value="TuG1812G0600002537.01.T01.cds260444"/>
    <property type="gene ID" value="TuG1812G0600002537.01"/>
</dbReference>